<dbReference type="InterPro" id="IPR027417">
    <property type="entry name" value="P-loop_NTPase"/>
</dbReference>
<dbReference type="SMART" id="SM00176">
    <property type="entry name" value="RAN"/>
    <property type="match status" value="1"/>
</dbReference>
<dbReference type="PANTHER" id="PTHR47978">
    <property type="match status" value="1"/>
</dbReference>
<evidence type="ECO:0000256" key="1">
    <source>
        <dbReference type="ARBA" id="ARBA00006270"/>
    </source>
</evidence>
<dbReference type="STRING" id="6573.A0A210Q7H5"/>
<feature type="region of interest" description="Disordered" evidence="3">
    <location>
        <begin position="185"/>
        <end position="208"/>
    </location>
</feature>
<dbReference type="Proteomes" id="UP000242188">
    <property type="component" value="Unassembled WGS sequence"/>
</dbReference>
<dbReference type="SMART" id="SM00174">
    <property type="entry name" value="RHO"/>
    <property type="match status" value="1"/>
</dbReference>
<dbReference type="PROSITE" id="PS51419">
    <property type="entry name" value="RAB"/>
    <property type="match status" value="1"/>
</dbReference>
<dbReference type="AlphaFoldDB" id="A0A210Q7H5"/>
<proteinExistence type="inferred from homology"/>
<protein>
    <submittedName>
        <fullName evidence="4">Ras-related protein Rab-22A</fullName>
    </submittedName>
</protein>
<dbReference type="CDD" id="cd01860">
    <property type="entry name" value="Rab5_related"/>
    <property type="match status" value="1"/>
</dbReference>
<evidence type="ECO:0000256" key="3">
    <source>
        <dbReference type="SAM" id="MobiDB-lite"/>
    </source>
</evidence>
<dbReference type="Pfam" id="PF00071">
    <property type="entry name" value="Ras"/>
    <property type="match status" value="1"/>
</dbReference>
<dbReference type="InterPro" id="IPR001806">
    <property type="entry name" value="Small_GTPase"/>
</dbReference>
<dbReference type="GO" id="GO:0003924">
    <property type="term" value="F:GTPase activity"/>
    <property type="evidence" value="ECO:0007669"/>
    <property type="project" value="InterPro"/>
</dbReference>
<comment type="caution">
    <text evidence="4">The sequence shown here is derived from an EMBL/GenBank/DDBJ whole genome shotgun (WGS) entry which is preliminary data.</text>
</comment>
<dbReference type="SMART" id="SM00173">
    <property type="entry name" value="RAS"/>
    <property type="match status" value="1"/>
</dbReference>
<keyword evidence="5" id="KW-1185">Reference proteome</keyword>
<evidence type="ECO:0000256" key="2">
    <source>
        <dbReference type="ARBA" id="ARBA00022741"/>
    </source>
</evidence>
<dbReference type="Gene3D" id="3.40.50.300">
    <property type="entry name" value="P-loop containing nucleotide triphosphate hydrolases"/>
    <property type="match status" value="1"/>
</dbReference>
<dbReference type="OrthoDB" id="63533at2759"/>
<dbReference type="NCBIfam" id="TIGR00231">
    <property type="entry name" value="small_GTP"/>
    <property type="match status" value="1"/>
</dbReference>
<comment type="similarity">
    <text evidence="1">Belongs to the small GTPase superfamily. Rab family.</text>
</comment>
<name>A0A210Q7H5_MIZYE</name>
<dbReference type="PRINTS" id="PR00449">
    <property type="entry name" value="RASTRNSFRMNG"/>
</dbReference>
<sequence length="208" mass="23297">MAVREVKLCLLGEAAVGKSSIVQRFVKDQFRPALESTIGASFMTKRVEVDGKHYAFQIWDTAGQEKYRALAPMYYRGSAAAIVVYDITREQTFRAVKEWVSELRKNAAQDIVLAIAGNKCDLEDLREVPYKDVQDYAQQKNAIFIETSALTAVNVPDLFIKIAHQLPPEDMLTSRMNTSSIKLNDTNQKRKCCGGPSRNEMGSRSGIL</sequence>
<organism evidence="4 5">
    <name type="scientific">Mizuhopecten yessoensis</name>
    <name type="common">Japanese scallop</name>
    <name type="synonym">Patinopecten yessoensis</name>
    <dbReference type="NCBI Taxonomy" id="6573"/>
    <lineage>
        <taxon>Eukaryota</taxon>
        <taxon>Metazoa</taxon>
        <taxon>Spiralia</taxon>
        <taxon>Lophotrochozoa</taxon>
        <taxon>Mollusca</taxon>
        <taxon>Bivalvia</taxon>
        <taxon>Autobranchia</taxon>
        <taxon>Pteriomorphia</taxon>
        <taxon>Pectinida</taxon>
        <taxon>Pectinoidea</taxon>
        <taxon>Pectinidae</taxon>
        <taxon>Mizuhopecten</taxon>
    </lineage>
</organism>
<evidence type="ECO:0000313" key="4">
    <source>
        <dbReference type="EMBL" id="OWF44692.1"/>
    </source>
</evidence>
<dbReference type="FunFam" id="3.40.50.300:FF:000808">
    <property type="entry name" value="Small GTP-binding protein, putative"/>
    <property type="match status" value="1"/>
</dbReference>
<dbReference type="InterPro" id="IPR005225">
    <property type="entry name" value="Small_GTP-bd"/>
</dbReference>
<gene>
    <name evidence="4" type="ORF">KP79_PYT14421</name>
</gene>
<dbReference type="GO" id="GO:0005525">
    <property type="term" value="F:GTP binding"/>
    <property type="evidence" value="ECO:0007669"/>
    <property type="project" value="InterPro"/>
</dbReference>
<accession>A0A210Q7H5</accession>
<dbReference type="SUPFAM" id="SSF52540">
    <property type="entry name" value="P-loop containing nucleoside triphosphate hydrolases"/>
    <property type="match status" value="1"/>
</dbReference>
<evidence type="ECO:0000313" key="5">
    <source>
        <dbReference type="Proteomes" id="UP000242188"/>
    </source>
</evidence>
<reference evidence="4 5" key="1">
    <citation type="journal article" date="2017" name="Nat. Ecol. Evol.">
        <title>Scallop genome provides insights into evolution of bilaterian karyotype and development.</title>
        <authorList>
            <person name="Wang S."/>
            <person name="Zhang J."/>
            <person name="Jiao W."/>
            <person name="Li J."/>
            <person name="Xun X."/>
            <person name="Sun Y."/>
            <person name="Guo X."/>
            <person name="Huan P."/>
            <person name="Dong B."/>
            <person name="Zhang L."/>
            <person name="Hu X."/>
            <person name="Sun X."/>
            <person name="Wang J."/>
            <person name="Zhao C."/>
            <person name="Wang Y."/>
            <person name="Wang D."/>
            <person name="Huang X."/>
            <person name="Wang R."/>
            <person name="Lv J."/>
            <person name="Li Y."/>
            <person name="Zhang Z."/>
            <person name="Liu B."/>
            <person name="Lu W."/>
            <person name="Hui Y."/>
            <person name="Liang J."/>
            <person name="Zhou Z."/>
            <person name="Hou R."/>
            <person name="Li X."/>
            <person name="Liu Y."/>
            <person name="Li H."/>
            <person name="Ning X."/>
            <person name="Lin Y."/>
            <person name="Zhao L."/>
            <person name="Xing Q."/>
            <person name="Dou J."/>
            <person name="Li Y."/>
            <person name="Mao J."/>
            <person name="Guo H."/>
            <person name="Dou H."/>
            <person name="Li T."/>
            <person name="Mu C."/>
            <person name="Jiang W."/>
            <person name="Fu Q."/>
            <person name="Fu X."/>
            <person name="Miao Y."/>
            <person name="Liu J."/>
            <person name="Yu Q."/>
            <person name="Li R."/>
            <person name="Liao H."/>
            <person name="Li X."/>
            <person name="Kong Y."/>
            <person name="Jiang Z."/>
            <person name="Chourrout D."/>
            <person name="Li R."/>
            <person name="Bao Z."/>
        </authorList>
    </citation>
    <scope>NUCLEOTIDE SEQUENCE [LARGE SCALE GENOMIC DNA]</scope>
    <source>
        <strain evidence="4 5">PY_sf001</strain>
    </source>
</reference>
<keyword evidence="2" id="KW-0547">Nucleotide-binding</keyword>
<dbReference type="SMART" id="SM00175">
    <property type="entry name" value="RAB"/>
    <property type="match status" value="1"/>
</dbReference>
<dbReference type="EMBL" id="NEDP02004699">
    <property type="protein sequence ID" value="OWF44692.1"/>
    <property type="molecule type" value="Genomic_DNA"/>
</dbReference>
<dbReference type="PROSITE" id="PS51421">
    <property type="entry name" value="RAS"/>
    <property type="match status" value="1"/>
</dbReference>